<keyword evidence="8" id="KW-0472">Membrane</keyword>
<comment type="subcellular location">
    <subcellularLocation>
        <location evidence="1">Golgi apparatus membrane</location>
        <topology evidence="1">Single-pass type II membrane protein</topology>
    </subcellularLocation>
</comment>
<evidence type="ECO:0000313" key="11">
    <source>
        <dbReference type="Proteomes" id="UP001241605"/>
    </source>
</evidence>
<dbReference type="Pfam" id="PF01762">
    <property type="entry name" value="Galactosyl_T"/>
    <property type="match status" value="1"/>
</dbReference>
<organism evidence="10 11">
    <name type="scientific">Tropicibacter oceani</name>
    <dbReference type="NCBI Taxonomy" id="3058420"/>
    <lineage>
        <taxon>Bacteria</taxon>
        <taxon>Pseudomonadati</taxon>
        <taxon>Pseudomonadota</taxon>
        <taxon>Alphaproteobacteria</taxon>
        <taxon>Rhodobacterales</taxon>
        <taxon>Roseobacteraceae</taxon>
        <taxon>Tropicibacter</taxon>
    </lineage>
</organism>
<evidence type="ECO:0000256" key="8">
    <source>
        <dbReference type="ARBA" id="ARBA00023136"/>
    </source>
</evidence>
<dbReference type="CDD" id="cd00761">
    <property type="entry name" value="Glyco_tranf_GTA_type"/>
    <property type="match status" value="1"/>
</dbReference>
<keyword evidence="6" id="KW-1133">Transmembrane helix</keyword>
<proteinExistence type="predicted"/>
<evidence type="ECO:0000256" key="4">
    <source>
        <dbReference type="ARBA" id="ARBA00022692"/>
    </source>
</evidence>
<evidence type="ECO:0000256" key="7">
    <source>
        <dbReference type="ARBA" id="ARBA00023034"/>
    </source>
</evidence>
<evidence type="ECO:0000256" key="5">
    <source>
        <dbReference type="ARBA" id="ARBA00022968"/>
    </source>
</evidence>
<dbReference type="EC" id="2.4.-.-" evidence="10"/>
<dbReference type="InterPro" id="IPR001173">
    <property type="entry name" value="Glyco_trans_2-like"/>
</dbReference>
<evidence type="ECO:0000256" key="3">
    <source>
        <dbReference type="ARBA" id="ARBA00022679"/>
    </source>
</evidence>
<evidence type="ECO:0000313" key="10">
    <source>
        <dbReference type="EMBL" id="WGW06049.1"/>
    </source>
</evidence>
<evidence type="ECO:0000256" key="2">
    <source>
        <dbReference type="ARBA" id="ARBA00022676"/>
    </source>
</evidence>
<geneLocation type="plasmid" evidence="10 11">
    <name>unnamed3</name>
</geneLocation>
<dbReference type="Proteomes" id="UP001241605">
    <property type="component" value="Plasmid unnamed3"/>
</dbReference>
<reference evidence="10 11" key="1">
    <citation type="submission" date="2023-05" db="EMBL/GenBank/DDBJ databases">
        <title>YMD87, complete Genome.</title>
        <authorList>
            <person name="Zhang J."/>
            <person name="Xu X."/>
        </authorList>
    </citation>
    <scope>NUCLEOTIDE SEQUENCE [LARGE SCALE GENOMIC DNA]</scope>
    <source>
        <strain evidence="10 11">YMD87</strain>
        <plasmid evidence="10 11">unnamed3</plasmid>
    </source>
</reference>
<dbReference type="EMBL" id="CP124619">
    <property type="protein sequence ID" value="WGW06049.1"/>
    <property type="molecule type" value="Genomic_DNA"/>
</dbReference>
<feature type="domain" description="Glycosyltransferase 2-like" evidence="9">
    <location>
        <begin position="335"/>
        <end position="429"/>
    </location>
</feature>
<name>A0ABY8QN40_9RHOB</name>
<dbReference type="GO" id="GO:0016757">
    <property type="term" value="F:glycosyltransferase activity"/>
    <property type="evidence" value="ECO:0007669"/>
    <property type="project" value="UniProtKB-KW"/>
</dbReference>
<dbReference type="Pfam" id="PF00535">
    <property type="entry name" value="Glycos_transf_2"/>
    <property type="match status" value="2"/>
</dbReference>
<dbReference type="Gene3D" id="3.90.550.10">
    <property type="entry name" value="Spore Coat Polysaccharide Biosynthesis Protein SpsA, Chain A"/>
    <property type="match status" value="2"/>
</dbReference>
<keyword evidence="4" id="KW-0812">Transmembrane</keyword>
<sequence length="1982" mass="215536">MMHTPPSPGTQPPLITVIVPVFDVQDHVGACIASLRAQTLQDFEVLVIDDGSRDASAARARAAIGEDPRFVLITQDNRGLSGARNTGLDRAGGQFIAFVDSDDRVTPDYLMQLWQALDDSGADWVACAVRSCFADGPSHVHSAIHDAPEIGAHPVPRRYALRDWSDVIRHFPSAWNKLYRRSLIEGLRFDEGTWFEDHGFFYRAAARTDHLLHLPQPLYLQTRGRAGQITTSDDDRVFEQLDVLQDMRAIMAAGPQGGADQAFERIATRLLFERSGALKDPERRARFARASADFLQEQGLKYTPDWDRGIARAWALEMAGILPLSILVPWDGQQPQALQGTLASLADQSGPGREVLLISAADAAQDIAQGHPGTRVIQATGKGLGADWRAGALAARGQYLVCLRPGDLLRPMALQDWVEVMLRTGADSGISQFWQGTGPDALPHNGFDDMRPLPGGTPATGLLSLSPTAALGLSPELSTRIFRREALTGLPGFTDGPRPHWALCLAAPLMGPCAYVGWPGVAVDLSQTGARARQTPRSAGALGRGHDALVRALPDDLAQRLPRGWQRRLFARALRDQVTLGMPPARPAKALLLGGLAWGSLRRGFSGPNRYPAGFDPAFGPRLARLMNPASFARGAPLLPHATGLASTHTSVDTPGQTKAGPVGDHLMYAFPLHGQGLFRFRAEFHGDPFANLSFVAADGVRVPFHLSLRQTEGLVVANDSRADGAWRAERRFARALPVTGAQVVVAITPPHVTVWIDGDQVLRLGRRTPLNRAGLKGLEDIRWLALQGGVRVLDLMPERPKAPLALDPRLQLRSVSAAAGQGLIAAHCGETVPLLPAPDLSGNGVLADLPGRLWRGLETDQPLALTDGSGKTVFSITRQEMAARITTLMATPPGPADSALVLHLLDHLRHGQLHPFLSTDTLGGLQDLADHYGLGDYIAPDTAETRPAAVAPPPEVTDAARIDAALARLAQSQQTDPAPDPLEVVRELTLPPAPQRGLYLALTDVFCREGGDFDGLFELARGAGLPDMDLPDDVWSQSALLPYLVKAGRHDTAAAVLKTLAAPGPGWVLTPPIAWTARRAATDATIPEPAREALLTAYMEFVTARSHSYWDRSHCLELTRAAVTLLLDLGRDDFLGQQVTAFCLRSYGLSRLFWQALAERCPADHPLPPQIRTGQALFAKITAGTDPAQIDRALGFFETAGCTDAARLRVDLLGPAGLPQTTGDAPTLSALVQGSKTPGLAALRHMACPGSAPADPDVSDLVAQSLPELYKPVPQAPYGALQTRAALAISQCLSQPPAPADPAWLETVLTDLARLAGPRSQFLGIGLALCLVPHLRRAGDDASVARIGDWLTARHSALSSDDRQALCRAPALLGPLARLGPDDSALADLFGLPQPDPGPQPEGSALYDTLVVVFSCRPYLDTRIPALQAGWLSLLEALDIPHVVVVGDGDGQRDGHIVHLDAPDDYEGLPQKTLAAIDWVHRNTGFGHMLKIDDDCFLNAPLFFQGLSYKKFDYYGRKLTRGVGQMDRAWHQAKSASARGRYELDRSPEPSFYADGGSGYALSRRAMAAALEAARSPEGQRLIQLSFMEDKMLGDLLALRGIHVMDEDYRVSIRRRTFGEAVPVAAWHNSFFPGPTAPLQLIHLDTHLDQQKALDLLDKPGLYPPKIWPSFQASKLGYQSNALELLSPLETVDRARAAEVAVVAVMRNEMFMLPHFLSHYRKLGVDSFLIADNASDDGTREYLLDQPDVALFSVDTDYKLSHYGVAWQQAMMAAFRPGKWSLVADADELLVWQENQTQTLPDLLKSSDFDGAEAVRIFMLDMYPKGPLEQVDFSSGNPFAEAGYCDAIPFLTNTPARGPYSDRPTWTSALRHRLIPGSRGTLFVAQKLALLRYHPFMRLSDGLHFVGDVKLADRELLFAHFKYNAAFREKARTEVSRRQHFNDAEEYRKYLALASEGRSVIHEDDLSVPWRDCDFVKARLS</sequence>
<keyword evidence="7" id="KW-0333">Golgi apparatus</keyword>
<gene>
    <name evidence="10" type="ORF">QF118_19760</name>
</gene>
<keyword evidence="10" id="KW-0614">Plasmid</keyword>
<accession>A0ABY8QN40</accession>
<dbReference type="Gene3D" id="3.90.550.50">
    <property type="match status" value="1"/>
</dbReference>
<dbReference type="PANTHER" id="PTHR43685">
    <property type="entry name" value="GLYCOSYLTRANSFERASE"/>
    <property type="match status" value="1"/>
</dbReference>
<dbReference type="InterPro" id="IPR002659">
    <property type="entry name" value="Glyco_trans_31"/>
</dbReference>
<dbReference type="SUPFAM" id="SSF53448">
    <property type="entry name" value="Nucleotide-diphospho-sugar transferases"/>
    <property type="match status" value="3"/>
</dbReference>
<evidence type="ECO:0000256" key="1">
    <source>
        <dbReference type="ARBA" id="ARBA00004323"/>
    </source>
</evidence>
<keyword evidence="5" id="KW-0735">Signal-anchor</keyword>
<dbReference type="RefSeq" id="WP_282302672.1">
    <property type="nucleotide sequence ID" value="NZ_CP124619.1"/>
</dbReference>
<dbReference type="InterPro" id="IPR029044">
    <property type="entry name" value="Nucleotide-diphossugar_trans"/>
</dbReference>
<dbReference type="PANTHER" id="PTHR43685:SF2">
    <property type="entry name" value="GLYCOSYLTRANSFERASE 2-LIKE DOMAIN-CONTAINING PROTEIN"/>
    <property type="match status" value="1"/>
</dbReference>
<dbReference type="Pfam" id="PF13704">
    <property type="entry name" value="Glyco_tranf_2_4"/>
    <property type="match status" value="1"/>
</dbReference>
<keyword evidence="11" id="KW-1185">Reference proteome</keyword>
<feature type="domain" description="Glycosyltransferase 2-like" evidence="9">
    <location>
        <begin position="16"/>
        <end position="185"/>
    </location>
</feature>
<keyword evidence="2 10" id="KW-0328">Glycosyltransferase</keyword>
<evidence type="ECO:0000259" key="9">
    <source>
        <dbReference type="Pfam" id="PF00535"/>
    </source>
</evidence>
<evidence type="ECO:0000256" key="6">
    <source>
        <dbReference type="ARBA" id="ARBA00022989"/>
    </source>
</evidence>
<dbReference type="InterPro" id="IPR050834">
    <property type="entry name" value="Glycosyltransf_2"/>
</dbReference>
<protein>
    <submittedName>
        <fullName evidence="10">Glycosyltransferase</fullName>
        <ecNumber evidence="10">2.4.-.-</ecNumber>
    </submittedName>
</protein>
<keyword evidence="3 10" id="KW-0808">Transferase</keyword>